<dbReference type="AlphaFoldDB" id="A0A6H5H4R9"/>
<accession>A0A6H5H4R9</accession>
<reference evidence="2 3" key="1">
    <citation type="submission" date="2020-02" db="EMBL/GenBank/DDBJ databases">
        <authorList>
            <person name="Ferguson B K."/>
        </authorList>
    </citation>
    <scope>NUCLEOTIDE SEQUENCE [LARGE SCALE GENOMIC DNA]</scope>
</reference>
<proteinExistence type="predicted"/>
<protein>
    <submittedName>
        <fullName evidence="2">Uncharacterized protein</fullName>
    </submittedName>
</protein>
<feature type="non-terminal residue" evidence="2">
    <location>
        <position position="134"/>
    </location>
</feature>
<gene>
    <name evidence="2" type="ORF">NTEN_LOCUS15867</name>
</gene>
<evidence type="ECO:0000313" key="3">
    <source>
        <dbReference type="Proteomes" id="UP000479000"/>
    </source>
</evidence>
<feature type="compositionally biased region" description="Polar residues" evidence="1">
    <location>
        <begin position="62"/>
        <end position="71"/>
    </location>
</feature>
<keyword evidence="3" id="KW-1185">Reference proteome</keyword>
<name>A0A6H5H4R9_9HEMI</name>
<feature type="region of interest" description="Disordered" evidence="1">
    <location>
        <begin position="51"/>
        <end position="71"/>
    </location>
</feature>
<dbReference type="Proteomes" id="UP000479000">
    <property type="component" value="Unassembled WGS sequence"/>
</dbReference>
<evidence type="ECO:0000256" key="1">
    <source>
        <dbReference type="SAM" id="MobiDB-lite"/>
    </source>
</evidence>
<organism evidence="2 3">
    <name type="scientific">Nesidiocoris tenuis</name>
    <dbReference type="NCBI Taxonomy" id="355587"/>
    <lineage>
        <taxon>Eukaryota</taxon>
        <taxon>Metazoa</taxon>
        <taxon>Ecdysozoa</taxon>
        <taxon>Arthropoda</taxon>
        <taxon>Hexapoda</taxon>
        <taxon>Insecta</taxon>
        <taxon>Pterygota</taxon>
        <taxon>Neoptera</taxon>
        <taxon>Paraneoptera</taxon>
        <taxon>Hemiptera</taxon>
        <taxon>Heteroptera</taxon>
        <taxon>Panheteroptera</taxon>
        <taxon>Cimicomorpha</taxon>
        <taxon>Miridae</taxon>
        <taxon>Dicyphina</taxon>
        <taxon>Nesidiocoris</taxon>
    </lineage>
</organism>
<dbReference type="EMBL" id="CADCXU010023375">
    <property type="protein sequence ID" value="CAB0010874.1"/>
    <property type="molecule type" value="Genomic_DNA"/>
</dbReference>
<evidence type="ECO:0000313" key="2">
    <source>
        <dbReference type="EMBL" id="CAB0010874.1"/>
    </source>
</evidence>
<sequence length="134" mass="13968">MEAAIPNFPNHTKVPTITRLNIQNTVRGTVRPTLMDMAVSEVTVVVGGDRLTVKPRSRNRTKGNSNTTSNIRSTALGTVSLTLTVTRVSATVPAVTALAATPKSSELFPRAAATDPGDATGGQLLTVDGAKLQS</sequence>